<proteinExistence type="predicted"/>
<accession>A0A085MTT2</accession>
<dbReference type="AlphaFoldDB" id="A0A085MTT2"/>
<evidence type="ECO:0000313" key="1">
    <source>
        <dbReference type="EMBL" id="KFD60628.1"/>
    </source>
</evidence>
<protein>
    <submittedName>
        <fullName evidence="1">Uncharacterized protein</fullName>
    </submittedName>
</protein>
<reference evidence="1" key="1">
    <citation type="journal article" date="2014" name="Nat. Genet.">
        <title>Genome and transcriptome of the porcine whipworm Trichuris suis.</title>
        <authorList>
            <person name="Jex A.R."/>
            <person name="Nejsum P."/>
            <person name="Schwarz E.M."/>
            <person name="Hu L."/>
            <person name="Young N.D."/>
            <person name="Hall R.S."/>
            <person name="Korhonen P.K."/>
            <person name="Liao S."/>
            <person name="Thamsborg S."/>
            <person name="Xia J."/>
            <person name="Xu P."/>
            <person name="Wang S."/>
            <person name="Scheerlinck J.P."/>
            <person name="Hofmann A."/>
            <person name="Sternberg P.W."/>
            <person name="Wang J."/>
            <person name="Gasser R.B."/>
        </authorList>
    </citation>
    <scope>NUCLEOTIDE SEQUENCE [LARGE SCALE GENOMIC DNA]</scope>
    <source>
        <strain evidence="1">DCEP-RM93F</strain>
    </source>
</reference>
<dbReference type="Proteomes" id="UP000030758">
    <property type="component" value="Unassembled WGS sequence"/>
</dbReference>
<organism evidence="1">
    <name type="scientific">Trichuris suis</name>
    <name type="common">pig whipworm</name>
    <dbReference type="NCBI Taxonomy" id="68888"/>
    <lineage>
        <taxon>Eukaryota</taxon>
        <taxon>Metazoa</taxon>
        <taxon>Ecdysozoa</taxon>
        <taxon>Nematoda</taxon>
        <taxon>Enoplea</taxon>
        <taxon>Dorylaimia</taxon>
        <taxon>Trichinellida</taxon>
        <taxon>Trichuridae</taxon>
        <taxon>Trichuris</taxon>
    </lineage>
</organism>
<sequence length="133" mass="14700">MTFSLFGVGTLYRLLSTVDESLLVAVRQGISSDLLANVLDLIRSTSMEALEEKVHFCGAHYSSQNSPRSSMNIKVTGDILEVLPELELSPLPVCQENSCWQASRYCIAVADVSVIRFENGKARKSLSDKARQF</sequence>
<gene>
    <name evidence="1" type="ORF">M514_11665</name>
</gene>
<dbReference type="EMBL" id="KL367657">
    <property type="protein sequence ID" value="KFD60628.1"/>
    <property type="molecule type" value="Genomic_DNA"/>
</dbReference>
<name>A0A085MTT2_9BILA</name>